<protein>
    <submittedName>
        <fullName evidence="2">NmrA family transcriptional regulator</fullName>
    </submittedName>
</protein>
<dbReference type="SUPFAM" id="SSF51735">
    <property type="entry name" value="NAD(P)-binding Rossmann-fold domains"/>
    <property type="match status" value="1"/>
</dbReference>
<keyword evidence="3" id="KW-1185">Reference proteome</keyword>
<dbReference type="InterPro" id="IPR051604">
    <property type="entry name" value="Ergot_Alk_Oxidoreductase"/>
</dbReference>
<dbReference type="Proteomes" id="UP000228945">
    <property type="component" value="Chromosome"/>
</dbReference>
<name>A0A2D2ASL7_9CAUL</name>
<dbReference type="RefSeq" id="WP_099620230.1">
    <property type="nucleotide sequence ID" value="NZ_CP024201.1"/>
</dbReference>
<dbReference type="Gene3D" id="3.40.50.720">
    <property type="entry name" value="NAD(P)-binding Rossmann-like Domain"/>
    <property type="match status" value="1"/>
</dbReference>
<evidence type="ECO:0000313" key="3">
    <source>
        <dbReference type="Proteomes" id="UP000228945"/>
    </source>
</evidence>
<accession>A0A2D2ASL7</accession>
<gene>
    <name evidence="2" type="ORF">CSW64_00395</name>
</gene>
<dbReference type="OrthoDB" id="109735at2"/>
<evidence type="ECO:0000313" key="2">
    <source>
        <dbReference type="EMBL" id="ATQ40973.1"/>
    </source>
</evidence>
<dbReference type="PANTHER" id="PTHR43162:SF1">
    <property type="entry name" value="PRESTALK A DIFFERENTIATION PROTEIN A"/>
    <property type="match status" value="1"/>
</dbReference>
<organism evidence="2 3">
    <name type="scientific">Caulobacter mirabilis</name>
    <dbReference type="NCBI Taxonomy" id="69666"/>
    <lineage>
        <taxon>Bacteria</taxon>
        <taxon>Pseudomonadati</taxon>
        <taxon>Pseudomonadota</taxon>
        <taxon>Alphaproteobacteria</taxon>
        <taxon>Caulobacterales</taxon>
        <taxon>Caulobacteraceae</taxon>
        <taxon>Caulobacter</taxon>
    </lineage>
</organism>
<reference evidence="2 3" key="1">
    <citation type="submission" date="2017-10" db="EMBL/GenBank/DDBJ databases">
        <title>Genome sequence of Caulobacter mirabilis FWC38.</title>
        <authorList>
            <person name="Fiebig A."/>
            <person name="Crosson S."/>
        </authorList>
    </citation>
    <scope>NUCLEOTIDE SEQUENCE [LARGE SCALE GENOMIC DNA]</scope>
    <source>
        <strain evidence="2 3">FWC 38</strain>
    </source>
</reference>
<evidence type="ECO:0000259" key="1">
    <source>
        <dbReference type="Pfam" id="PF13460"/>
    </source>
</evidence>
<feature type="domain" description="NAD(P)-binding" evidence="1">
    <location>
        <begin position="11"/>
        <end position="171"/>
    </location>
</feature>
<dbReference type="AlphaFoldDB" id="A0A2D2ASL7"/>
<dbReference type="Gene3D" id="3.90.25.10">
    <property type="entry name" value="UDP-galactose 4-epimerase, domain 1"/>
    <property type="match status" value="1"/>
</dbReference>
<dbReference type="InterPro" id="IPR036291">
    <property type="entry name" value="NAD(P)-bd_dom_sf"/>
</dbReference>
<proteinExistence type="predicted"/>
<dbReference type="Pfam" id="PF13460">
    <property type="entry name" value="NAD_binding_10"/>
    <property type="match status" value="1"/>
</dbReference>
<sequence length="278" mass="29492">MTTSKPILVTGATGKTGVRIVARLRAAGRPVRIGSRRASPAFDWEDRSTWAEALDGVSAAYVAFQPDLAAPGALETVTAFFAQAVDSGVRRLVLLSGRGEVEAEQAEEALKASGADWTILRASWFSQNFSEADFLDAVLSGEVALPVGPIPEPFIDVEDIADVAFAALTEPGHSGRLYVLTGPRALTFEDATREIAAATGRDIRFVSVPAEVYRAALVELEQPPEVVDLVLYLLTTILDGRNTSTADGVQQALGRPAGDFSDYVRRTAATGVWGASDA</sequence>
<dbReference type="EMBL" id="CP024201">
    <property type="protein sequence ID" value="ATQ40973.1"/>
    <property type="molecule type" value="Genomic_DNA"/>
</dbReference>
<dbReference type="PANTHER" id="PTHR43162">
    <property type="match status" value="1"/>
</dbReference>
<dbReference type="InterPro" id="IPR016040">
    <property type="entry name" value="NAD(P)-bd_dom"/>
</dbReference>
<dbReference type="KEGG" id="cmb:CSW64_00395"/>